<sequence>MSARAKKSLGSDDFEEWFDDESWVDFLERRGDNAEATEKSTVENDYHVWHPLQIQVALDQLRLLNNNKSKVVRWFKANLPDSVFAKRLTRSHLVYWTTSRASTSAPKRKRGKKAALDENTELYKATCGFVRKHIDGGMPAVVSFIGAMVRSFLQQHAPARLQGLQVSDSWTRALLHANDLTPRKGTSSRKEPSDWEEQLELMVLQIAQITEDKKIPPALVIAFDHTGLQFMPVNNHTWAPVGAATVPLVALDDYRQITGVVAESMDDDMSGV</sequence>
<reference evidence="1 2" key="1">
    <citation type="journal article" date="2015" name="Genome Biol. Evol.">
        <title>Comparative Genomics of a Bacterivorous Green Alga Reveals Evolutionary Causalities and Consequences of Phago-Mixotrophic Mode of Nutrition.</title>
        <authorList>
            <person name="Burns J.A."/>
            <person name="Paasch A."/>
            <person name="Narechania A."/>
            <person name="Kim E."/>
        </authorList>
    </citation>
    <scope>NUCLEOTIDE SEQUENCE [LARGE SCALE GENOMIC DNA]</scope>
    <source>
        <strain evidence="1 2">PLY_AMNH</strain>
    </source>
</reference>
<name>A0AAE0FYY9_9CHLO</name>
<evidence type="ECO:0000313" key="1">
    <source>
        <dbReference type="EMBL" id="KAK3268597.1"/>
    </source>
</evidence>
<comment type="caution">
    <text evidence="1">The sequence shown here is derived from an EMBL/GenBank/DDBJ whole genome shotgun (WGS) entry which is preliminary data.</text>
</comment>
<dbReference type="Proteomes" id="UP001190700">
    <property type="component" value="Unassembled WGS sequence"/>
</dbReference>
<protein>
    <submittedName>
        <fullName evidence="1">Uncharacterized protein</fullName>
    </submittedName>
</protein>
<gene>
    <name evidence="1" type="ORF">CYMTET_22909</name>
</gene>
<evidence type="ECO:0000313" key="2">
    <source>
        <dbReference type="Proteomes" id="UP001190700"/>
    </source>
</evidence>
<proteinExistence type="predicted"/>
<keyword evidence="2" id="KW-1185">Reference proteome</keyword>
<organism evidence="1 2">
    <name type="scientific">Cymbomonas tetramitiformis</name>
    <dbReference type="NCBI Taxonomy" id="36881"/>
    <lineage>
        <taxon>Eukaryota</taxon>
        <taxon>Viridiplantae</taxon>
        <taxon>Chlorophyta</taxon>
        <taxon>Pyramimonadophyceae</taxon>
        <taxon>Pyramimonadales</taxon>
        <taxon>Pyramimonadaceae</taxon>
        <taxon>Cymbomonas</taxon>
    </lineage>
</organism>
<feature type="non-terminal residue" evidence="1">
    <location>
        <position position="272"/>
    </location>
</feature>
<accession>A0AAE0FYY9</accession>
<dbReference type="EMBL" id="LGRX02011727">
    <property type="protein sequence ID" value="KAK3268597.1"/>
    <property type="molecule type" value="Genomic_DNA"/>
</dbReference>
<dbReference type="AlphaFoldDB" id="A0AAE0FYY9"/>